<comment type="caution">
    <text evidence="3">The sequence shown here is derived from an EMBL/GenBank/DDBJ whole genome shotgun (WGS) entry which is preliminary data.</text>
</comment>
<dbReference type="PANTHER" id="PTHR33886">
    <property type="entry name" value="UNSATURATED RHAMNOGALACTURONAN HYDROLASE (EUROFUNG)"/>
    <property type="match status" value="1"/>
</dbReference>
<organism evidence="3 4">
    <name type="scientific">Seonamhaeicola aphaedonensis</name>
    <dbReference type="NCBI Taxonomy" id="1461338"/>
    <lineage>
        <taxon>Bacteria</taxon>
        <taxon>Pseudomonadati</taxon>
        <taxon>Bacteroidota</taxon>
        <taxon>Flavobacteriia</taxon>
        <taxon>Flavobacteriales</taxon>
        <taxon>Flavobacteriaceae</taxon>
    </lineage>
</organism>
<dbReference type="InterPro" id="IPR008928">
    <property type="entry name" value="6-hairpin_glycosidase_sf"/>
</dbReference>
<gene>
    <name evidence="3" type="ORF">DFQ02_10510</name>
</gene>
<evidence type="ECO:0000256" key="1">
    <source>
        <dbReference type="ARBA" id="ARBA00022801"/>
    </source>
</evidence>
<evidence type="ECO:0000313" key="3">
    <source>
        <dbReference type="EMBL" id="RED47785.1"/>
    </source>
</evidence>
<keyword evidence="1 3" id="KW-0378">Hydrolase</keyword>
<dbReference type="PANTHER" id="PTHR33886:SF8">
    <property type="entry name" value="UNSATURATED RHAMNOGALACTURONAN HYDROLASE (EUROFUNG)"/>
    <property type="match status" value="1"/>
</dbReference>
<dbReference type="RefSeq" id="WP_116524156.1">
    <property type="nucleotide sequence ID" value="NZ_QRDX01000005.1"/>
</dbReference>
<dbReference type="SUPFAM" id="SSF48208">
    <property type="entry name" value="Six-hairpin glycosidases"/>
    <property type="match status" value="1"/>
</dbReference>
<feature type="chain" id="PRO_5017724502" evidence="2">
    <location>
        <begin position="23"/>
        <end position="381"/>
    </location>
</feature>
<dbReference type="InterPro" id="IPR052043">
    <property type="entry name" value="PolySaccharide_Degr_Enz"/>
</dbReference>
<dbReference type="EMBL" id="QRDX01000005">
    <property type="protein sequence ID" value="RED47785.1"/>
    <property type="molecule type" value="Genomic_DNA"/>
</dbReference>
<sequence length="381" mass="43683">MNKTILTLVAVVLLFNCSTAQKVTPVEAPKVVSTIDKSDIKASMIKALEWQEAHPIFAISPTDWTAGAYYVGVARAHKSTNDMIYMAALKNQGYWNNWQTYKRLHHADDVAISYSYIYIDMKGGRRNFVDLEPTKKFLDAHLYDDDNWKAGTDKSNMGKTILWWWCDALFMAPPVLNLYAKHTKQPKYLDEMHKFYMETYNQLYDKEERLFARDMRFVWQGNDKDTKEPNGKKVFWSRGNGWVFAGLALILDDMPTDYEHRPFYENLYKEMADKILEIQPEDGLWRTSLLCPESYDHGEVSGSGFHTFALAWGINNGLLDKKHTPAVKKAWKALKACQHEDGRVGWVQNIGAFPEPASADSWQNFGTGAFLMAGSEVLNLD</sequence>
<keyword evidence="4" id="KW-1185">Reference proteome</keyword>
<protein>
    <submittedName>
        <fullName evidence="3">Rhamnogalacturonyl hydrolase YesR</fullName>
    </submittedName>
</protein>
<dbReference type="Gene3D" id="1.50.10.10">
    <property type="match status" value="1"/>
</dbReference>
<dbReference type="GO" id="GO:0016787">
    <property type="term" value="F:hydrolase activity"/>
    <property type="evidence" value="ECO:0007669"/>
    <property type="project" value="UniProtKB-KW"/>
</dbReference>
<name>A0A3D9HE98_9FLAO</name>
<keyword evidence="2" id="KW-0732">Signal</keyword>
<dbReference type="OrthoDB" id="258246at2"/>
<proteinExistence type="predicted"/>
<dbReference type="GO" id="GO:0005975">
    <property type="term" value="P:carbohydrate metabolic process"/>
    <property type="evidence" value="ECO:0007669"/>
    <property type="project" value="InterPro"/>
</dbReference>
<accession>A0A3D9HE98</accession>
<evidence type="ECO:0000256" key="2">
    <source>
        <dbReference type="SAM" id="SignalP"/>
    </source>
</evidence>
<dbReference type="InterPro" id="IPR010905">
    <property type="entry name" value="Glyco_hydro_88"/>
</dbReference>
<feature type="signal peptide" evidence="2">
    <location>
        <begin position="1"/>
        <end position="22"/>
    </location>
</feature>
<dbReference type="Proteomes" id="UP000256629">
    <property type="component" value="Unassembled WGS sequence"/>
</dbReference>
<evidence type="ECO:0000313" key="4">
    <source>
        <dbReference type="Proteomes" id="UP000256629"/>
    </source>
</evidence>
<dbReference type="AlphaFoldDB" id="A0A3D9HE98"/>
<reference evidence="3 4" key="1">
    <citation type="submission" date="2018-07" db="EMBL/GenBank/DDBJ databases">
        <title>Genomic Encyclopedia of Type Strains, Phase III (KMG-III): the genomes of soil and plant-associated and newly described type strains.</title>
        <authorList>
            <person name="Whitman W."/>
        </authorList>
    </citation>
    <scope>NUCLEOTIDE SEQUENCE [LARGE SCALE GENOMIC DNA]</scope>
    <source>
        <strain evidence="3 4">CECT 8487</strain>
    </source>
</reference>
<dbReference type="InterPro" id="IPR012341">
    <property type="entry name" value="6hp_glycosidase-like_sf"/>
</dbReference>
<dbReference type="Pfam" id="PF07470">
    <property type="entry name" value="Glyco_hydro_88"/>
    <property type="match status" value="1"/>
</dbReference>